<dbReference type="VEuPathDB" id="FungiDB:PCH_Pc12g03050"/>
<dbReference type="EMBL" id="AM920427">
    <property type="protein sequence ID" value="CAP79932.1"/>
    <property type="molecule type" value="Genomic_DNA"/>
</dbReference>
<dbReference type="AlphaFoldDB" id="B6H0L4"/>
<protein>
    <submittedName>
        <fullName evidence="1">Pc12g03050 protein</fullName>
    </submittedName>
</protein>
<sequence>MLGDTVAWEVQCILRCKCGQDRGPLTGESKEIFASADDRGQWNLSPSAVSFACDGSLQRPLAGKLYSDLERGLDYVCQILEHVDTERAVALGLGYGGYSGGSLFRYYLPALAL</sequence>
<organism evidence="1 2">
    <name type="scientific">Penicillium rubens (strain ATCC 28089 / DSM 1075 / NRRL 1951 / Wisconsin 54-1255)</name>
    <name type="common">Penicillium chrysogenum</name>
    <dbReference type="NCBI Taxonomy" id="500485"/>
    <lineage>
        <taxon>Eukaryota</taxon>
        <taxon>Fungi</taxon>
        <taxon>Dikarya</taxon>
        <taxon>Ascomycota</taxon>
        <taxon>Pezizomycotina</taxon>
        <taxon>Eurotiomycetes</taxon>
        <taxon>Eurotiomycetidae</taxon>
        <taxon>Eurotiales</taxon>
        <taxon>Aspergillaceae</taxon>
        <taxon>Penicillium</taxon>
        <taxon>Penicillium chrysogenum species complex</taxon>
    </lineage>
</organism>
<keyword evidence="2" id="KW-1185">Reference proteome</keyword>
<proteinExistence type="predicted"/>
<evidence type="ECO:0000313" key="2">
    <source>
        <dbReference type="Proteomes" id="UP000000724"/>
    </source>
</evidence>
<reference evidence="1 2" key="1">
    <citation type="journal article" date="2008" name="Nat. Biotechnol.">
        <title>Genome sequencing and analysis of the filamentous fungus Penicillium chrysogenum.</title>
        <authorList>
            <person name="van den Berg M.A."/>
            <person name="Albang R."/>
            <person name="Albermann K."/>
            <person name="Badger J.H."/>
            <person name="Daran J.-M."/>
            <person name="Driessen A.J.M."/>
            <person name="Garcia-Estrada C."/>
            <person name="Fedorova N.D."/>
            <person name="Harris D.M."/>
            <person name="Heijne W.H.M."/>
            <person name="Joardar V.S."/>
            <person name="Kiel J.A.K.W."/>
            <person name="Kovalchuk A."/>
            <person name="Martin J.F."/>
            <person name="Nierman W.C."/>
            <person name="Nijland J.G."/>
            <person name="Pronk J.T."/>
            <person name="Roubos J.A."/>
            <person name="van der Klei I.J."/>
            <person name="van Peij N.N.M.E."/>
            <person name="Veenhuis M."/>
            <person name="von Doehren H."/>
            <person name="Wagner C."/>
            <person name="Wortman J.R."/>
            <person name="Bovenberg R.A.L."/>
        </authorList>
    </citation>
    <scope>NUCLEOTIDE SEQUENCE [LARGE SCALE GENOMIC DNA]</scope>
    <source>
        <strain evidence="2">ATCC 28089 / DSM 1075 / NRRL 1951 / Wisconsin 54-1255</strain>
    </source>
</reference>
<dbReference type="BioCyc" id="PCHR:PC12G03050-MONOMER"/>
<dbReference type="OrthoDB" id="4341300at2759"/>
<evidence type="ECO:0000313" key="1">
    <source>
        <dbReference type="EMBL" id="CAP79932.1"/>
    </source>
</evidence>
<gene>
    <name evidence="1" type="ORF">Pc12g03050</name>
    <name evidence="1" type="ORF">PCH_Pc12g03050</name>
</gene>
<dbReference type="STRING" id="500485.B6H0L4"/>
<accession>B6H0L4</accession>
<name>B6H0L4_PENRW</name>
<dbReference type="Proteomes" id="UP000000724">
    <property type="component" value="Contig Pc00c12"/>
</dbReference>
<dbReference type="HOGENOM" id="CLU_2134338_0_0_1"/>